<organism evidence="1">
    <name type="scientific">viral metagenome</name>
    <dbReference type="NCBI Taxonomy" id="1070528"/>
    <lineage>
        <taxon>unclassified sequences</taxon>
        <taxon>metagenomes</taxon>
        <taxon>organismal metagenomes</taxon>
    </lineage>
</organism>
<protein>
    <submittedName>
        <fullName evidence="1">Uncharacterized protein</fullName>
    </submittedName>
</protein>
<dbReference type="AlphaFoldDB" id="A0A6C0KIN6"/>
<proteinExistence type="predicted"/>
<dbReference type="EMBL" id="MN740886">
    <property type="protein sequence ID" value="QHU16550.1"/>
    <property type="molecule type" value="Genomic_DNA"/>
</dbReference>
<accession>A0A6C0KIN6</accession>
<reference evidence="1" key="1">
    <citation type="journal article" date="2020" name="Nature">
        <title>Giant virus diversity and host interactions through global metagenomics.</title>
        <authorList>
            <person name="Schulz F."/>
            <person name="Roux S."/>
            <person name="Paez-Espino D."/>
            <person name="Jungbluth S."/>
            <person name="Walsh D.A."/>
            <person name="Denef V.J."/>
            <person name="McMahon K.D."/>
            <person name="Konstantinidis K.T."/>
            <person name="Eloe-Fadrosh E.A."/>
            <person name="Kyrpides N.C."/>
            <person name="Woyke T."/>
        </authorList>
    </citation>
    <scope>NUCLEOTIDE SEQUENCE</scope>
    <source>
        <strain evidence="1">GVMAG-S-3300012000-53</strain>
    </source>
</reference>
<evidence type="ECO:0000313" key="1">
    <source>
        <dbReference type="EMBL" id="QHU16550.1"/>
    </source>
</evidence>
<name>A0A6C0KIN6_9ZZZZ</name>
<sequence>MDITQIGMTVLFLYPTPNGLNPPSLLYRNAGFMKCIIENNIKKIKIATFNL</sequence>